<feature type="compositionally biased region" description="Polar residues" evidence="4">
    <location>
        <begin position="421"/>
        <end position="431"/>
    </location>
</feature>
<feature type="domain" description="Pyosin/cloacin translocation" evidence="5">
    <location>
        <begin position="429"/>
        <end position="471"/>
    </location>
</feature>
<evidence type="ECO:0000256" key="3">
    <source>
        <dbReference type="ARBA" id="ARBA00023048"/>
    </source>
</evidence>
<dbReference type="RefSeq" id="WP_092507697.1">
    <property type="nucleotide sequence ID" value="NZ_CAWNQB010000001.1"/>
</dbReference>
<keyword evidence="2" id="KW-0044">Antibiotic</keyword>
<dbReference type="GO" id="GO:0042742">
    <property type="term" value="P:defense response to bacterium"/>
    <property type="evidence" value="ECO:0007669"/>
    <property type="project" value="UniProtKB-KW"/>
</dbReference>
<dbReference type="STRING" id="351675.SAMN05421680_102215"/>
<evidence type="ECO:0000313" key="6">
    <source>
        <dbReference type="EMBL" id="PHM46214.1"/>
    </source>
</evidence>
<protein>
    <submittedName>
        <fullName evidence="7">S-type Pyocin</fullName>
    </submittedName>
</protein>
<evidence type="ECO:0000313" key="8">
    <source>
        <dbReference type="Proteomes" id="UP000198919"/>
    </source>
</evidence>
<name>A0A1I3JHU8_9GAMM</name>
<dbReference type="InterPro" id="IPR016128">
    <property type="entry name" value="Pyosin/cloacin_T_dom"/>
</dbReference>
<dbReference type="InterPro" id="IPR036302">
    <property type="entry name" value="Pyosin/cloacin_T_dom_sf"/>
</dbReference>
<reference evidence="8" key="2">
    <citation type="submission" date="2016-10" db="EMBL/GenBank/DDBJ databases">
        <authorList>
            <person name="Varghese N."/>
            <person name="Submissions S."/>
        </authorList>
    </citation>
    <scope>NUCLEOTIDE SEQUENCE [LARGE SCALE GENOMIC DNA]</scope>
    <source>
        <strain evidence="8">DSM 17908</strain>
    </source>
</reference>
<dbReference type="EMBL" id="NITY01000001">
    <property type="protein sequence ID" value="PHM46214.1"/>
    <property type="molecule type" value="Genomic_DNA"/>
</dbReference>
<keyword evidence="3" id="KW-0078">Bacteriocin</keyword>
<evidence type="ECO:0000259" key="5">
    <source>
        <dbReference type="Pfam" id="PF06958"/>
    </source>
</evidence>
<feature type="region of interest" description="Disordered" evidence="4">
    <location>
        <begin position="421"/>
        <end position="447"/>
    </location>
</feature>
<dbReference type="Proteomes" id="UP000224607">
    <property type="component" value="Unassembled WGS sequence"/>
</dbReference>
<reference evidence="6 9" key="3">
    <citation type="journal article" date="2017" name="Nat. Microbiol.">
        <title>Natural product diversity associated with the nematode symbionts Photorhabdus and Xenorhabdus.</title>
        <authorList>
            <person name="Tobias N.J."/>
            <person name="Wolff H."/>
            <person name="Djahanschiri B."/>
            <person name="Grundmann F."/>
            <person name="Kronenwerth M."/>
            <person name="Shi Y.M."/>
            <person name="Simonyi S."/>
            <person name="Grun P."/>
            <person name="Shapiro-Ilan D."/>
            <person name="Pidot S.J."/>
            <person name="Stinear T.P."/>
            <person name="Ebersberger I."/>
            <person name="Bode H.B."/>
        </authorList>
    </citation>
    <scope>NUCLEOTIDE SEQUENCE [LARGE SCALE GENOMIC DNA]</scope>
    <source>
        <strain evidence="6 9">DSM 17908</strain>
    </source>
</reference>
<dbReference type="GO" id="GO:0031640">
    <property type="term" value="P:killing of cells of another organism"/>
    <property type="evidence" value="ECO:0007669"/>
    <property type="project" value="UniProtKB-KW"/>
</dbReference>
<keyword evidence="1" id="KW-0929">Antimicrobial</keyword>
<evidence type="ECO:0000256" key="4">
    <source>
        <dbReference type="SAM" id="MobiDB-lite"/>
    </source>
</evidence>
<evidence type="ECO:0000313" key="9">
    <source>
        <dbReference type="Proteomes" id="UP000224607"/>
    </source>
</evidence>
<dbReference type="Proteomes" id="UP000198919">
    <property type="component" value="Unassembled WGS sequence"/>
</dbReference>
<dbReference type="AlphaFoldDB" id="A0A1I3JHU8"/>
<evidence type="ECO:0000256" key="2">
    <source>
        <dbReference type="ARBA" id="ARBA00023022"/>
    </source>
</evidence>
<accession>A0A1I3JHU8</accession>
<proteinExistence type="predicted"/>
<dbReference type="SUPFAM" id="SSF69369">
    <property type="entry name" value="Cloacin translocation domain"/>
    <property type="match status" value="1"/>
</dbReference>
<dbReference type="Pfam" id="PF06958">
    <property type="entry name" value="Pyocin_S"/>
    <property type="match status" value="2"/>
</dbReference>
<reference evidence="7" key="1">
    <citation type="submission" date="2016-10" db="EMBL/GenBank/DDBJ databases">
        <authorList>
            <person name="de Groot N.N."/>
        </authorList>
    </citation>
    <scope>NUCLEOTIDE SEQUENCE [LARGE SCALE GENOMIC DNA]</scope>
    <source>
        <strain evidence="7">DSM 17908</strain>
    </source>
</reference>
<dbReference type="OrthoDB" id="982153at2"/>
<sequence>MSDTGRLDCVSCHQIFKYWLEFQLTDNQGKPLGGIPYTLKSWDGIVKASGVTDGQGVIREDNLPPKPMILHVDAQKLAEQLIEKSPAEIVKTVKRTGNYHQLVPGNISNATPKVEGWTQESLLDSRYYPDPSYPGFIARPSHNRRHILEIARIAKPVFAKSCLQPAGCTDAGTDTEPHTHFGEMQVIEPAHGMVPLPPQMLLRTGIGGAGALTAVGVGSTMDRGRELDKEITRLLISQSEKSNVDLFRSDSVTSNEFAMKTLLVTAGIMLRNWWEGSDNDLLSLENLQEIADKKGTAPTRVRYRFVEDAQTGQLTAVGYHTSEHSGMEDVKVRRVQYSASFNRYEFWEDDASSPALVWHFDTVPDELSQDAVNRYVPQNSSVNTKVAVLDPNITGQTPGLPIPDQRDWRDGAYINPQQDLNEIAGNSTSTPIPDAREHGSTKLTSPAPEEKDFRDYILVFPISGVPAIYVYLNSNHEEVEKKEAHEKLAKKIQQKVTAGKISKISSGKVSHTGYHGRLSDERIQEIVKNPDGVYASSGGYNNIIFAKDGDIVVFSGNKAGAYKGQAITAYGPSGQRGKSGAAIYGGLENDPGLAITNDMIINGKIPKPGGGFLSPANSLDIGG</sequence>
<evidence type="ECO:0000256" key="1">
    <source>
        <dbReference type="ARBA" id="ARBA00022529"/>
    </source>
</evidence>
<keyword evidence="9" id="KW-1185">Reference proteome</keyword>
<organism evidence="7 8">
    <name type="scientific">Xenorhabdus mauleonii</name>
    <dbReference type="NCBI Taxonomy" id="351675"/>
    <lineage>
        <taxon>Bacteria</taxon>
        <taxon>Pseudomonadati</taxon>
        <taxon>Pseudomonadota</taxon>
        <taxon>Gammaproteobacteria</taxon>
        <taxon>Enterobacterales</taxon>
        <taxon>Morganellaceae</taxon>
        <taxon>Xenorhabdus</taxon>
    </lineage>
</organism>
<dbReference type="EMBL" id="FORG01000002">
    <property type="protein sequence ID" value="SFI59809.1"/>
    <property type="molecule type" value="Genomic_DNA"/>
</dbReference>
<evidence type="ECO:0000313" key="7">
    <source>
        <dbReference type="EMBL" id="SFI59809.1"/>
    </source>
</evidence>
<gene>
    <name evidence="7" type="ORF">SAMN05421680_102215</name>
    <name evidence="6" type="ORF">Xmau_00620</name>
</gene>
<feature type="domain" description="Pyosin/cloacin translocation" evidence="5">
    <location>
        <begin position="287"/>
        <end position="418"/>
    </location>
</feature>